<sequence length="383" mass="41400">MEPGRFLIFMFAAGAVHSAKTSLEIIPGNGDVQLGEKAYFLCKVRAGGEATLTWTDPEDTDIEDSELYTLRHIDEQSKGLEMTLPDPQAGGIFTCKGDFESGDTATAQIKIRVVQRPKFVTTMEPTKEVVEGTSVAFDCQATGIPPPTVRWTFGNQEISKIGDGGRVSVLANGTLVVKDSQPSDAGVHTCEASIKERNETVVMVVSLNIKFTPRIELLTGDSFATPIGTPAQYNFSILAYPPPSVSIAWKGKVFKGDDIKKVAQDQDRHTYSFEFTPASQEDLSELLITAANDQGSSKKKVTLQGDTQGLGTGILVLIVLIILLVALLVMDVFCYYKRQRGLLMYCRNNILGKNSSGTGTENNGKMLSKSGKSTVVNVSGIEA</sequence>
<dbReference type="GO" id="GO:0005886">
    <property type="term" value="C:plasma membrane"/>
    <property type="evidence" value="ECO:0007669"/>
    <property type="project" value="TreeGrafter"/>
</dbReference>
<dbReference type="InterPro" id="IPR036179">
    <property type="entry name" value="Ig-like_dom_sf"/>
</dbReference>
<organism evidence="6 7">
    <name type="scientific">Podarcis lilfordi</name>
    <name type="common">Lilford's wall lizard</name>
    <dbReference type="NCBI Taxonomy" id="74358"/>
    <lineage>
        <taxon>Eukaryota</taxon>
        <taxon>Metazoa</taxon>
        <taxon>Chordata</taxon>
        <taxon>Craniata</taxon>
        <taxon>Vertebrata</taxon>
        <taxon>Euteleostomi</taxon>
        <taxon>Lepidosauria</taxon>
        <taxon>Squamata</taxon>
        <taxon>Bifurcata</taxon>
        <taxon>Unidentata</taxon>
        <taxon>Episquamata</taxon>
        <taxon>Laterata</taxon>
        <taxon>Lacertibaenia</taxon>
        <taxon>Lacertidae</taxon>
        <taxon>Podarcis</taxon>
    </lineage>
</organism>
<dbReference type="SMART" id="SM00408">
    <property type="entry name" value="IGc2"/>
    <property type="match status" value="1"/>
</dbReference>
<keyword evidence="1 4" id="KW-0732">Signal</keyword>
<dbReference type="InterPro" id="IPR013783">
    <property type="entry name" value="Ig-like_fold"/>
</dbReference>
<name>A0AA35KPM8_9SAUR</name>
<proteinExistence type="predicted"/>
<gene>
    <name evidence="6" type="ORF">PODLI_1B036415</name>
</gene>
<dbReference type="InterPro" id="IPR007110">
    <property type="entry name" value="Ig-like_dom"/>
</dbReference>
<accession>A0AA35KPM8</accession>
<dbReference type="PROSITE" id="PS50835">
    <property type="entry name" value="IG_LIKE"/>
    <property type="match status" value="1"/>
</dbReference>
<evidence type="ECO:0000256" key="4">
    <source>
        <dbReference type="SAM" id="SignalP"/>
    </source>
</evidence>
<keyword evidence="3" id="KW-0812">Transmembrane</keyword>
<feature type="signal peptide" evidence="4">
    <location>
        <begin position="1"/>
        <end position="18"/>
    </location>
</feature>
<dbReference type="PANTHER" id="PTHR45080:SF8">
    <property type="entry name" value="IG-LIKE DOMAIN-CONTAINING PROTEIN"/>
    <property type="match status" value="1"/>
</dbReference>
<feature type="chain" id="PRO_5041415346" evidence="4">
    <location>
        <begin position="19"/>
        <end position="383"/>
    </location>
</feature>
<evidence type="ECO:0000256" key="1">
    <source>
        <dbReference type="ARBA" id="ARBA00022729"/>
    </source>
</evidence>
<keyword evidence="3" id="KW-1133">Transmembrane helix</keyword>
<keyword evidence="2" id="KW-1015">Disulfide bond</keyword>
<dbReference type="InterPro" id="IPR050958">
    <property type="entry name" value="Cell_Adh-Cytoskel_Orgn"/>
</dbReference>
<dbReference type="Gene3D" id="2.60.40.10">
    <property type="entry name" value="Immunoglobulins"/>
    <property type="match status" value="3"/>
</dbReference>
<evidence type="ECO:0000256" key="2">
    <source>
        <dbReference type="ARBA" id="ARBA00023157"/>
    </source>
</evidence>
<evidence type="ECO:0000256" key="3">
    <source>
        <dbReference type="SAM" id="Phobius"/>
    </source>
</evidence>
<dbReference type="SMART" id="SM00409">
    <property type="entry name" value="IG"/>
    <property type="match status" value="2"/>
</dbReference>
<evidence type="ECO:0000313" key="7">
    <source>
        <dbReference type="Proteomes" id="UP001178461"/>
    </source>
</evidence>
<dbReference type="Pfam" id="PF13927">
    <property type="entry name" value="Ig_3"/>
    <property type="match status" value="1"/>
</dbReference>
<reference evidence="6" key="1">
    <citation type="submission" date="2022-12" db="EMBL/GenBank/DDBJ databases">
        <authorList>
            <person name="Alioto T."/>
            <person name="Alioto T."/>
            <person name="Gomez Garrido J."/>
        </authorList>
    </citation>
    <scope>NUCLEOTIDE SEQUENCE</scope>
</reference>
<dbReference type="InterPro" id="IPR003599">
    <property type="entry name" value="Ig_sub"/>
</dbReference>
<dbReference type="InterPro" id="IPR003598">
    <property type="entry name" value="Ig_sub2"/>
</dbReference>
<evidence type="ECO:0000259" key="5">
    <source>
        <dbReference type="PROSITE" id="PS50835"/>
    </source>
</evidence>
<dbReference type="PANTHER" id="PTHR45080">
    <property type="entry name" value="CONTACTIN 5"/>
    <property type="match status" value="1"/>
</dbReference>
<dbReference type="SUPFAM" id="SSF48726">
    <property type="entry name" value="Immunoglobulin"/>
    <property type="match status" value="2"/>
</dbReference>
<feature type="domain" description="Ig-like" evidence="5">
    <location>
        <begin position="117"/>
        <end position="206"/>
    </location>
</feature>
<protein>
    <submittedName>
        <fullName evidence="6">Neural cell adhesion molecule 1-like</fullName>
    </submittedName>
</protein>
<evidence type="ECO:0000313" key="6">
    <source>
        <dbReference type="EMBL" id="CAI5781258.1"/>
    </source>
</evidence>
<keyword evidence="3" id="KW-0472">Membrane</keyword>
<feature type="transmembrane region" description="Helical" evidence="3">
    <location>
        <begin position="314"/>
        <end position="336"/>
    </location>
</feature>
<dbReference type="Proteomes" id="UP001178461">
    <property type="component" value="Chromosome 8"/>
</dbReference>
<dbReference type="GO" id="GO:0007156">
    <property type="term" value="P:homophilic cell adhesion via plasma membrane adhesion molecules"/>
    <property type="evidence" value="ECO:0007669"/>
    <property type="project" value="TreeGrafter"/>
</dbReference>
<dbReference type="EMBL" id="OX395133">
    <property type="protein sequence ID" value="CAI5781258.1"/>
    <property type="molecule type" value="Genomic_DNA"/>
</dbReference>
<dbReference type="AlphaFoldDB" id="A0AA35KPM8"/>
<keyword evidence="7" id="KW-1185">Reference proteome</keyword>